<keyword evidence="3" id="KW-1133">Transmembrane helix</keyword>
<accession>A0A1G7UX31</accession>
<dbReference type="PANTHER" id="PTHR10587">
    <property type="entry name" value="GLYCOSYL TRANSFERASE-RELATED"/>
    <property type="match status" value="1"/>
</dbReference>
<sequence length="261" mass="29450">MKHNLLIFFCITAAALSSIIFWETDYLWLVLAGIALLFMGVTAYGSAQIQVNYFVKSINKGGRVSGRPKAIALTFDDGPDPDSTPRILDTLLENDLKATFFIIGRKAVNHPELLRRIVDEGHTIANHSYSHHYLIALFSTRKLRSDIQQCNEAIRDITGRVPMFFRPPFGVTNPRYAAVLKDLQMQSIGWSLRSMDTRAKNKYQLINTIISKLKPKDIVLLHDHLALTADTLPDIIGHCGEMGIKIEPLPRLIGKEPYEKH</sequence>
<dbReference type="CDD" id="cd10917">
    <property type="entry name" value="CE4_NodB_like_6s_7s"/>
    <property type="match status" value="1"/>
</dbReference>
<dbReference type="Proteomes" id="UP000198748">
    <property type="component" value="Unassembled WGS sequence"/>
</dbReference>
<proteinExistence type="predicted"/>
<keyword evidence="2" id="KW-0378">Hydrolase</keyword>
<dbReference type="Pfam" id="PF01522">
    <property type="entry name" value="Polysacc_deac_1"/>
    <property type="match status" value="1"/>
</dbReference>
<dbReference type="OrthoDB" id="9812065at2"/>
<protein>
    <submittedName>
        <fullName evidence="5">Peptidoglycan/xylan/chitin deacetylase, PgdA/CDA1 family</fullName>
    </submittedName>
</protein>
<dbReference type="InterPro" id="IPR050248">
    <property type="entry name" value="Polysacc_deacetylase_ArnD"/>
</dbReference>
<dbReference type="RefSeq" id="WP_090156324.1">
    <property type="nucleotide sequence ID" value="NZ_FNAN01000019.1"/>
</dbReference>
<dbReference type="AlphaFoldDB" id="A0A1G7UX31"/>
<keyword evidence="6" id="KW-1185">Reference proteome</keyword>
<feature type="transmembrane region" description="Helical" evidence="3">
    <location>
        <begin position="27"/>
        <end position="47"/>
    </location>
</feature>
<dbReference type="PROSITE" id="PS51677">
    <property type="entry name" value="NODB"/>
    <property type="match status" value="1"/>
</dbReference>
<dbReference type="GO" id="GO:0016810">
    <property type="term" value="F:hydrolase activity, acting on carbon-nitrogen (but not peptide) bonds"/>
    <property type="evidence" value="ECO:0007669"/>
    <property type="project" value="InterPro"/>
</dbReference>
<dbReference type="EMBL" id="FNAN01000019">
    <property type="protein sequence ID" value="SDG52024.1"/>
    <property type="molecule type" value="Genomic_DNA"/>
</dbReference>
<keyword evidence="3" id="KW-0812">Transmembrane</keyword>
<organism evidence="5 6">
    <name type="scientific">Dyadobacter soli</name>
    <dbReference type="NCBI Taxonomy" id="659014"/>
    <lineage>
        <taxon>Bacteria</taxon>
        <taxon>Pseudomonadati</taxon>
        <taxon>Bacteroidota</taxon>
        <taxon>Cytophagia</taxon>
        <taxon>Cytophagales</taxon>
        <taxon>Spirosomataceae</taxon>
        <taxon>Dyadobacter</taxon>
    </lineage>
</organism>
<dbReference type="STRING" id="659014.SAMN04487996_119134"/>
<gene>
    <name evidence="5" type="ORF">SAMN04487996_119134</name>
</gene>
<reference evidence="6" key="1">
    <citation type="submission" date="2016-10" db="EMBL/GenBank/DDBJ databases">
        <authorList>
            <person name="Varghese N."/>
            <person name="Submissions S."/>
        </authorList>
    </citation>
    <scope>NUCLEOTIDE SEQUENCE [LARGE SCALE GENOMIC DNA]</scope>
    <source>
        <strain evidence="6">DSM 25329</strain>
    </source>
</reference>
<feature type="domain" description="NodB homology" evidence="4">
    <location>
        <begin position="69"/>
        <end position="247"/>
    </location>
</feature>
<evidence type="ECO:0000256" key="2">
    <source>
        <dbReference type="ARBA" id="ARBA00022801"/>
    </source>
</evidence>
<evidence type="ECO:0000313" key="5">
    <source>
        <dbReference type="EMBL" id="SDG52024.1"/>
    </source>
</evidence>
<dbReference type="SUPFAM" id="SSF88713">
    <property type="entry name" value="Glycoside hydrolase/deacetylase"/>
    <property type="match status" value="1"/>
</dbReference>
<name>A0A1G7UX31_9BACT</name>
<keyword evidence="3" id="KW-0472">Membrane</keyword>
<dbReference type="InterPro" id="IPR011330">
    <property type="entry name" value="Glyco_hydro/deAcase_b/a-brl"/>
</dbReference>
<evidence type="ECO:0000256" key="3">
    <source>
        <dbReference type="SAM" id="Phobius"/>
    </source>
</evidence>
<keyword evidence="1" id="KW-0479">Metal-binding</keyword>
<dbReference type="GO" id="GO:0005975">
    <property type="term" value="P:carbohydrate metabolic process"/>
    <property type="evidence" value="ECO:0007669"/>
    <property type="project" value="InterPro"/>
</dbReference>
<evidence type="ECO:0000313" key="6">
    <source>
        <dbReference type="Proteomes" id="UP000198748"/>
    </source>
</evidence>
<dbReference type="GO" id="GO:0046872">
    <property type="term" value="F:metal ion binding"/>
    <property type="evidence" value="ECO:0007669"/>
    <property type="project" value="UniProtKB-KW"/>
</dbReference>
<dbReference type="InterPro" id="IPR002509">
    <property type="entry name" value="NODB_dom"/>
</dbReference>
<dbReference type="PANTHER" id="PTHR10587:SF133">
    <property type="entry name" value="CHITIN DEACETYLASE 1-RELATED"/>
    <property type="match status" value="1"/>
</dbReference>
<evidence type="ECO:0000256" key="1">
    <source>
        <dbReference type="ARBA" id="ARBA00022723"/>
    </source>
</evidence>
<dbReference type="GO" id="GO:0016020">
    <property type="term" value="C:membrane"/>
    <property type="evidence" value="ECO:0007669"/>
    <property type="project" value="TreeGrafter"/>
</dbReference>
<evidence type="ECO:0000259" key="4">
    <source>
        <dbReference type="PROSITE" id="PS51677"/>
    </source>
</evidence>
<dbReference type="Gene3D" id="3.20.20.370">
    <property type="entry name" value="Glycoside hydrolase/deacetylase"/>
    <property type="match status" value="1"/>
</dbReference>